<dbReference type="PANTHER" id="PTHR44846:SF1">
    <property type="entry name" value="MANNOSYL-D-GLYCERATE TRANSPORT_METABOLISM SYSTEM REPRESSOR MNGR-RELATED"/>
    <property type="match status" value="1"/>
</dbReference>
<name>A0ABV6JNV0_9PROT</name>
<accession>A0ABV6JNV0</accession>
<feature type="domain" description="HTH gntR-type" evidence="4">
    <location>
        <begin position="11"/>
        <end position="79"/>
    </location>
</feature>
<evidence type="ECO:0000259" key="4">
    <source>
        <dbReference type="PROSITE" id="PS50949"/>
    </source>
</evidence>
<dbReference type="PROSITE" id="PS50949">
    <property type="entry name" value="HTH_GNTR"/>
    <property type="match status" value="1"/>
</dbReference>
<dbReference type="InterPro" id="IPR000524">
    <property type="entry name" value="Tscrpt_reg_HTH_GntR"/>
</dbReference>
<keyword evidence="1" id="KW-0805">Transcription regulation</keyword>
<dbReference type="InterPro" id="IPR036388">
    <property type="entry name" value="WH-like_DNA-bd_sf"/>
</dbReference>
<dbReference type="InterPro" id="IPR011663">
    <property type="entry name" value="UTRA"/>
</dbReference>
<dbReference type="Gene3D" id="3.40.1410.10">
    <property type="entry name" value="Chorismate lyase-like"/>
    <property type="match status" value="1"/>
</dbReference>
<dbReference type="InterPro" id="IPR028978">
    <property type="entry name" value="Chorismate_lyase_/UTRA_dom_sf"/>
</dbReference>
<dbReference type="Pfam" id="PF07702">
    <property type="entry name" value="UTRA"/>
    <property type="match status" value="1"/>
</dbReference>
<dbReference type="Pfam" id="PF00392">
    <property type="entry name" value="GntR"/>
    <property type="match status" value="1"/>
</dbReference>
<protein>
    <submittedName>
        <fullName evidence="5">Phosphonate metabolism transcriptional regulator PhnF</fullName>
    </submittedName>
</protein>
<dbReference type="NCBIfam" id="TIGR02325">
    <property type="entry name" value="C_P_lyase_phnF"/>
    <property type="match status" value="1"/>
</dbReference>
<dbReference type="EMBL" id="JBHLUN010000002">
    <property type="protein sequence ID" value="MFC0406997.1"/>
    <property type="molecule type" value="Genomic_DNA"/>
</dbReference>
<evidence type="ECO:0000313" key="6">
    <source>
        <dbReference type="Proteomes" id="UP001589865"/>
    </source>
</evidence>
<sequence>MSDLEGMDAGRSVWRAVADRLAGEISAGVFKPGERLANERMLAERYEVHRHTLRRAVADLAERGLLDVRHGRGTFVRAAPIPYRVGAQTRFRRNIAALSRDPGGRLLASVTLPAPAHVAGALAIAPGIDVVRLDILREVDGVPLIRSEHWFPAAIVPKIAAHFEESQSISRALEVLGVRGLRRRDSTISTRPSTRTEAAELRLTPGSPLLIWESLKVDVNGTPLDFGVALLVGERVQLVLDLDKAS</sequence>
<dbReference type="SUPFAM" id="SSF46785">
    <property type="entry name" value="Winged helix' DNA-binding domain"/>
    <property type="match status" value="1"/>
</dbReference>
<dbReference type="PRINTS" id="PR00035">
    <property type="entry name" value="HTHGNTR"/>
</dbReference>
<dbReference type="CDD" id="cd07377">
    <property type="entry name" value="WHTH_GntR"/>
    <property type="match status" value="1"/>
</dbReference>
<dbReference type="InterPro" id="IPR036390">
    <property type="entry name" value="WH_DNA-bd_sf"/>
</dbReference>
<keyword evidence="6" id="KW-1185">Reference proteome</keyword>
<dbReference type="RefSeq" id="WP_377042688.1">
    <property type="nucleotide sequence ID" value="NZ_JBHLUN010000002.1"/>
</dbReference>
<dbReference type="SMART" id="SM00866">
    <property type="entry name" value="UTRA"/>
    <property type="match status" value="1"/>
</dbReference>
<evidence type="ECO:0000256" key="1">
    <source>
        <dbReference type="ARBA" id="ARBA00023015"/>
    </source>
</evidence>
<evidence type="ECO:0000256" key="2">
    <source>
        <dbReference type="ARBA" id="ARBA00023125"/>
    </source>
</evidence>
<dbReference type="Gene3D" id="1.10.10.10">
    <property type="entry name" value="Winged helix-like DNA-binding domain superfamily/Winged helix DNA-binding domain"/>
    <property type="match status" value="1"/>
</dbReference>
<dbReference type="PANTHER" id="PTHR44846">
    <property type="entry name" value="MANNOSYL-D-GLYCERATE TRANSPORT/METABOLISM SYSTEM REPRESSOR MNGR-RELATED"/>
    <property type="match status" value="1"/>
</dbReference>
<keyword evidence="3" id="KW-0804">Transcription</keyword>
<organism evidence="5 6">
    <name type="scientific">Roseomonas elaeocarpi</name>
    <dbReference type="NCBI Taxonomy" id="907779"/>
    <lineage>
        <taxon>Bacteria</taxon>
        <taxon>Pseudomonadati</taxon>
        <taxon>Pseudomonadota</taxon>
        <taxon>Alphaproteobacteria</taxon>
        <taxon>Acetobacterales</taxon>
        <taxon>Roseomonadaceae</taxon>
        <taxon>Roseomonas</taxon>
    </lineage>
</organism>
<dbReference type="Proteomes" id="UP001589865">
    <property type="component" value="Unassembled WGS sequence"/>
</dbReference>
<evidence type="ECO:0000256" key="3">
    <source>
        <dbReference type="ARBA" id="ARBA00023163"/>
    </source>
</evidence>
<proteinExistence type="predicted"/>
<gene>
    <name evidence="5" type="primary">phnF</name>
    <name evidence="5" type="ORF">ACFFGY_01970</name>
</gene>
<comment type="caution">
    <text evidence="5">The sequence shown here is derived from an EMBL/GenBank/DDBJ whole genome shotgun (WGS) entry which is preliminary data.</text>
</comment>
<dbReference type="SMART" id="SM00345">
    <property type="entry name" value="HTH_GNTR"/>
    <property type="match status" value="1"/>
</dbReference>
<dbReference type="SUPFAM" id="SSF64288">
    <property type="entry name" value="Chorismate lyase-like"/>
    <property type="match status" value="1"/>
</dbReference>
<evidence type="ECO:0000313" key="5">
    <source>
        <dbReference type="EMBL" id="MFC0406997.1"/>
    </source>
</evidence>
<dbReference type="InterPro" id="IPR050679">
    <property type="entry name" value="Bact_HTH_transcr_reg"/>
</dbReference>
<dbReference type="InterPro" id="IPR012702">
    <property type="entry name" value="CP_lyase_PhnF"/>
</dbReference>
<reference evidence="5 6" key="1">
    <citation type="submission" date="2024-09" db="EMBL/GenBank/DDBJ databases">
        <authorList>
            <person name="Sun Q."/>
            <person name="Mori K."/>
        </authorList>
    </citation>
    <scope>NUCLEOTIDE SEQUENCE [LARGE SCALE GENOMIC DNA]</scope>
    <source>
        <strain evidence="5 6">TBRC 5777</strain>
    </source>
</reference>
<keyword evidence="2" id="KW-0238">DNA-binding</keyword>